<evidence type="ECO:0000313" key="3">
    <source>
        <dbReference type="Proteomes" id="UP000808349"/>
    </source>
</evidence>
<dbReference type="EMBL" id="JADKFW010000004">
    <property type="protein sequence ID" value="MBK9716821.1"/>
    <property type="molecule type" value="Genomic_DNA"/>
</dbReference>
<dbReference type="Proteomes" id="UP000808349">
    <property type="component" value="Unassembled WGS sequence"/>
</dbReference>
<dbReference type="AlphaFoldDB" id="A0A9D7S7L2"/>
<comment type="caution">
    <text evidence="2">The sequence shown here is derived from an EMBL/GenBank/DDBJ whole genome shotgun (WGS) entry which is preliminary data.</text>
</comment>
<gene>
    <name evidence="2" type="ORF">IPO85_04775</name>
</gene>
<name>A0A9D7S7L2_9BACT</name>
<dbReference type="SUPFAM" id="SSF82171">
    <property type="entry name" value="DPP6 N-terminal domain-like"/>
    <property type="match status" value="1"/>
</dbReference>
<keyword evidence="1" id="KW-1133">Transmembrane helix</keyword>
<evidence type="ECO:0000313" key="2">
    <source>
        <dbReference type="EMBL" id="MBK9716821.1"/>
    </source>
</evidence>
<dbReference type="Pfam" id="PF13585">
    <property type="entry name" value="CHU_C"/>
    <property type="match status" value="1"/>
</dbReference>
<reference evidence="2 3" key="1">
    <citation type="submission" date="2020-10" db="EMBL/GenBank/DDBJ databases">
        <title>Connecting structure to function with the recovery of over 1000 high-quality activated sludge metagenome-assembled genomes encoding full-length rRNA genes using long-read sequencing.</title>
        <authorList>
            <person name="Singleton C.M."/>
            <person name="Petriglieri F."/>
            <person name="Kristensen J.M."/>
            <person name="Kirkegaard R.H."/>
            <person name="Michaelsen T.Y."/>
            <person name="Andersen M.H."/>
            <person name="Karst S.M."/>
            <person name="Dueholm M.S."/>
            <person name="Nielsen P.H."/>
            <person name="Albertsen M."/>
        </authorList>
    </citation>
    <scope>NUCLEOTIDE SEQUENCE [LARGE SCALE GENOMIC DNA]</scope>
    <source>
        <strain evidence="2">Ribe_18-Q3-R11-54_BAT3C.373</strain>
    </source>
</reference>
<organism evidence="2 3">
    <name type="scientific">Candidatus Defluviibacterium haderslevense</name>
    <dbReference type="NCBI Taxonomy" id="2981993"/>
    <lineage>
        <taxon>Bacteria</taxon>
        <taxon>Pseudomonadati</taxon>
        <taxon>Bacteroidota</taxon>
        <taxon>Saprospiria</taxon>
        <taxon>Saprospirales</taxon>
        <taxon>Saprospiraceae</taxon>
        <taxon>Candidatus Defluviibacterium</taxon>
    </lineage>
</organism>
<proteinExistence type="predicted"/>
<dbReference type="InterPro" id="IPR035986">
    <property type="entry name" value="PKD_dom_sf"/>
</dbReference>
<keyword evidence="1" id="KW-0472">Membrane</keyword>
<accession>A0A9D7S7L2</accession>
<dbReference type="SUPFAM" id="SSF49299">
    <property type="entry name" value="PKD domain"/>
    <property type="match status" value="1"/>
</dbReference>
<protein>
    <submittedName>
        <fullName evidence="2">Gliding motility-associated C-terminal domain-containing protein</fullName>
    </submittedName>
</protein>
<evidence type="ECO:0000256" key="1">
    <source>
        <dbReference type="SAM" id="Phobius"/>
    </source>
</evidence>
<keyword evidence="1" id="KW-0812">Transmembrane</keyword>
<feature type="transmembrane region" description="Helical" evidence="1">
    <location>
        <begin position="21"/>
        <end position="42"/>
    </location>
</feature>
<sequence>MNKKIDRILLLKPNTIIADGIAILWTLLCIMYLFDIPAHFYIKQNSTEVNPAESQRLFIDYGNDSILDSIYPIPNSTLTRVSVVDDRKNSVKSNDNYCLSGHEADIWYLGRNGIKWINDTPIVFTGFADNTSEVNASICDKAGDLLLYSNGTFIFNKYHEKLATIILKGGGSSSMFLILPQPGNDSIYYVFHPQAQYGIINDTIFNLYYTIINVNANLQHGKVVSLSQLLMKTSSEKITGIRHCNGRDWWVLGLRSTDEAFHSWVLSDTGLTVNSPVISYSGKVNHLLTYDQENIGWLKPSHDGRLLLEITTGGQLYSTAELHRFNNATGEIYDGITLIDQEDKYNDLYSAEFSPNNSKIYYTGHRLRNGYDLYQMEVSIHDSSLIRNSIQEIAATQANIGSPILGKDGKIYITNWGSKSDFLHVINKPNLIGSACDFNYFAFPLGSKSSLGAPLFASGFQFPYKVYVQGPNTFCQDTTVRYIITDPCPHPTAQWSIIGGGSIVRQSGDTLDVYYAKAGKYRIAASYPTDCGMKTDTVKVEVQRCNCLTQLSWSVIDTLVCEGANAQFKFITNSTEVYIDNQRITTDSFAMNNLQSDTCFNLMLSYPRFCDSLISICIKVAPIYSSTQEYTLCPNDSIMIDNIWLKRDTSFQLKYVSHLLCDSIVDISIHQYGVDTNSLKLEYCLGDTAIIFNRIIFSDTKLEQLFQSTSGCYDSLQVVNIVFSKNAKVNDIIIERCYADSVIILDKWYHEDTIIYDTLNSHNSCDSIVIFSIRIKSEITPKHLNYNLCNGDTLNITTATGFERISESRDLEDHWTTPSGCDSLIIHHIEVLPTYTSSLIIKKCTNDSIFYNDKYYLKPIVFTETLTSVNGCDSITTIEISDYQESMTSTETWNLCYGDSFTLNGNWLNSDTSLSTIYQNIYGCDSVHQVIVKYFPKVAENTIEFNICKGDSIFLNGLYYKDSTLIKSNLKNGNGCDSIVNIIIAVFPESSRSSEQHFICPGDSILIDNKYYNDTIQLVKRMQDRNGCDSIHTISISVLSGPQPQSEVLHFCKGDSIYLNSQWYKVPENIMIRKSTTGACDSIFNYTLVVYPEINIDLIPELTIEKGMTFVLDPGSISGDLKYNWHPSDDLSCSDCRNPVLTSNSSMTYYLEIIDSHGCITIDSIVINVFDQNEDRIFFPSIFSPNGDNTNDVWQPIPSNQGIKLMKLDIFDRWGQRVYHWTHDISHSSIPA</sequence>